<accession>A0A917WGR4</accession>
<feature type="transmembrane region" description="Helical" evidence="2">
    <location>
        <begin position="451"/>
        <end position="472"/>
    </location>
</feature>
<comment type="subcellular location">
    <subcellularLocation>
        <location evidence="1">Cell inner membrane</location>
        <topology evidence="1">Multi-pass membrane protein</topology>
    </subcellularLocation>
</comment>
<feature type="domain" description="TRAP C4-dicarboxylate transport system permease DctM subunit" evidence="3">
    <location>
        <begin position="157"/>
        <end position="591"/>
    </location>
</feature>
<feature type="transmembrane region" description="Helical" evidence="2">
    <location>
        <begin position="386"/>
        <end position="406"/>
    </location>
</feature>
<dbReference type="PANTHER" id="PTHR43849:SF2">
    <property type="entry name" value="BLL3936 PROTEIN"/>
    <property type="match status" value="1"/>
</dbReference>
<dbReference type="Pfam" id="PF06808">
    <property type="entry name" value="DctM"/>
    <property type="match status" value="1"/>
</dbReference>
<comment type="caution">
    <text evidence="4">The sequence shown here is derived from an EMBL/GenBank/DDBJ whole genome shotgun (WGS) entry which is preliminary data.</text>
</comment>
<feature type="transmembrane region" description="Helical" evidence="2">
    <location>
        <begin position="114"/>
        <end position="132"/>
    </location>
</feature>
<feature type="transmembrane region" description="Helical" evidence="2">
    <location>
        <begin position="570"/>
        <end position="589"/>
    </location>
</feature>
<keyword evidence="2" id="KW-1133">Transmembrane helix</keyword>
<dbReference type="InterPro" id="IPR011853">
    <property type="entry name" value="TRAP_DctM-Dct_fused"/>
</dbReference>
<reference evidence="4" key="1">
    <citation type="journal article" date="2014" name="Int. J. Syst. Evol. Microbiol.">
        <title>Complete genome sequence of Corynebacterium casei LMG S-19264T (=DSM 44701T), isolated from a smear-ripened cheese.</title>
        <authorList>
            <consortium name="US DOE Joint Genome Institute (JGI-PGF)"/>
            <person name="Walter F."/>
            <person name="Albersmeier A."/>
            <person name="Kalinowski J."/>
            <person name="Ruckert C."/>
        </authorList>
    </citation>
    <scope>NUCLEOTIDE SEQUENCE</scope>
    <source>
        <strain evidence="4">CGMCC 1.6293</strain>
    </source>
</reference>
<keyword evidence="2" id="KW-0812">Transmembrane</keyword>
<dbReference type="AlphaFoldDB" id="A0A917WGR4"/>
<reference evidence="4" key="2">
    <citation type="submission" date="2020-09" db="EMBL/GenBank/DDBJ databases">
        <authorList>
            <person name="Sun Q."/>
            <person name="Zhou Y."/>
        </authorList>
    </citation>
    <scope>NUCLEOTIDE SEQUENCE</scope>
    <source>
        <strain evidence="4">CGMCC 1.6293</strain>
    </source>
</reference>
<feature type="transmembrane region" description="Helical" evidence="2">
    <location>
        <begin position="484"/>
        <end position="501"/>
    </location>
</feature>
<keyword evidence="1" id="KW-1003">Cell membrane</keyword>
<feature type="transmembrane region" description="Helical" evidence="2">
    <location>
        <begin position="79"/>
        <end position="102"/>
    </location>
</feature>
<keyword evidence="1" id="KW-0997">Cell inner membrane</keyword>
<evidence type="ECO:0000313" key="5">
    <source>
        <dbReference type="Proteomes" id="UP000649829"/>
    </source>
</evidence>
<organism evidence="4 5">
    <name type="scientific">Pseudooceanicola nanhaiensis</name>
    <dbReference type="NCBI Taxonomy" id="375761"/>
    <lineage>
        <taxon>Bacteria</taxon>
        <taxon>Pseudomonadati</taxon>
        <taxon>Pseudomonadota</taxon>
        <taxon>Alphaproteobacteria</taxon>
        <taxon>Rhodobacterales</taxon>
        <taxon>Paracoccaceae</taxon>
        <taxon>Pseudooceanicola</taxon>
    </lineage>
</organism>
<feature type="transmembrane region" description="Helical" evidence="2">
    <location>
        <begin position="533"/>
        <end position="558"/>
    </location>
</feature>
<dbReference type="PANTHER" id="PTHR43849">
    <property type="entry name" value="BLL3936 PROTEIN"/>
    <property type="match status" value="1"/>
</dbReference>
<dbReference type="GO" id="GO:0005886">
    <property type="term" value="C:plasma membrane"/>
    <property type="evidence" value="ECO:0007669"/>
    <property type="project" value="UniProtKB-SubCell"/>
</dbReference>
<dbReference type="Proteomes" id="UP000649829">
    <property type="component" value="Unassembled WGS sequence"/>
</dbReference>
<feature type="transmembrane region" description="Helical" evidence="2">
    <location>
        <begin position="15"/>
        <end position="33"/>
    </location>
</feature>
<dbReference type="RefSeq" id="WP_051630694.1">
    <property type="nucleotide sequence ID" value="NZ_BMLF01000002.1"/>
</dbReference>
<sequence>MSTEAPLAGRSDRRIADVVAVVFTLVILLYAASGPISEFVRWVIEATSPGFDALSRRDQRVFLREHWLGASYRSFEQSVLLPTGLIIGLPIVLSFVISLLVLPVRDSLRWTNRVLAVLAVVAFSSWIANIFASDAGMLPTVRPLDYLMFTVATLITLYLTYRLFGGFIVAFCLFWVLYFFVKGLLPGWTGILAGSEATIAQNLRQMVLQFWAQTGGMFGQPIQVVTGNVLIFIVFGAVLMASGAGDLLMKIANRLTGGLTGGAAHAAVASSALFGTLSGAAISNVVSTGVMTIPVIKRSGFRPAFAGAVEAAASTGGQIMPPVMGVVAFFVAGQIGLEYRYIVVAAIVPAVFYYLGTFLAVYFEARRLGIGALPDTARPKLTRREWVQCLVFVAPLGTLSYFLFAQPSVPKAGFYGFVVALAASAILFSDFRSRARIWAAFVDAGRMSASIVVIVTAIGLIVGLIQTSGFAGRLSLLLAQVADGPLPVVLMVVALGAIVLGMGLPPGATYFIIVIALSSGIDAVGIPPLTLHLFVVVFAMMSTVTPPVALAAFAAAPIAGADPIRTGFQAARIAFAGFLIPFVFAYHPAVLYKLQVIFEWFGEERVVSRAMIDIGTVGWIDLAWIITAFTLAMWLIASAFAGYDRARLSAPERILRGVLGFLALLPQLAIAMPAALAGLAVIVAGLVLSRRAQAVPN</sequence>
<feature type="transmembrane region" description="Helical" evidence="2">
    <location>
        <begin position="655"/>
        <end position="688"/>
    </location>
</feature>
<keyword evidence="1" id="KW-0813">Transport</keyword>
<dbReference type="NCBIfam" id="TIGR02123">
    <property type="entry name" value="TRAP_fused"/>
    <property type="match status" value="1"/>
</dbReference>
<evidence type="ECO:0000256" key="2">
    <source>
        <dbReference type="SAM" id="Phobius"/>
    </source>
</evidence>
<dbReference type="EMBL" id="BMLF01000002">
    <property type="protein sequence ID" value="GGM01967.1"/>
    <property type="molecule type" value="Genomic_DNA"/>
</dbReference>
<dbReference type="InterPro" id="IPR010656">
    <property type="entry name" value="DctM"/>
</dbReference>
<dbReference type="GO" id="GO:0022857">
    <property type="term" value="F:transmembrane transporter activity"/>
    <property type="evidence" value="ECO:0007669"/>
    <property type="project" value="UniProtKB-UniRule"/>
</dbReference>
<evidence type="ECO:0000256" key="1">
    <source>
        <dbReference type="RuleBase" id="RU369079"/>
    </source>
</evidence>
<keyword evidence="5" id="KW-1185">Reference proteome</keyword>
<comment type="function">
    <text evidence="1">Part of the tripartite ATP-independent periplasmic (TRAP) transport system.</text>
</comment>
<feature type="transmembrane region" description="Helical" evidence="2">
    <location>
        <begin position="229"/>
        <end position="249"/>
    </location>
</feature>
<feature type="transmembrane region" description="Helical" evidence="2">
    <location>
        <begin position="412"/>
        <end position="431"/>
    </location>
</feature>
<evidence type="ECO:0000259" key="3">
    <source>
        <dbReference type="Pfam" id="PF06808"/>
    </source>
</evidence>
<feature type="transmembrane region" description="Helical" evidence="2">
    <location>
        <begin position="168"/>
        <end position="185"/>
    </location>
</feature>
<gene>
    <name evidence="4" type="ORF">GCM10011534_24740</name>
</gene>
<protein>
    <submittedName>
        <fullName evidence="4">C4-dicarboxylate ABC transporter</fullName>
    </submittedName>
</protein>
<feature type="transmembrane region" description="Helical" evidence="2">
    <location>
        <begin position="343"/>
        <end position="365"/>
    </location>
</feature>
<proteinExistence type="predicted"/>
<evidence type="ECO:0000313" key="4">
    <source>
        <dbReference type="EMBL" id="GGM01967.1"/>
    </source>
</evidence>
<feature type="transmembrane region" description="Helical" evidence="2">
    <location>
        <begin position="622"/>
        <end position="643"/>
    </location>
</feature>
<keyword evidence="2" id="KW-0472">Membrane</keyword>
<name>A0A917WGR4_9RHOB</name>